<dbReference type="InterPro" id="IPR035919">
    <property type="entry name" value="EAL_sf"/>
</dbReference>
<dbReference type="CDD" id="cd01948">
    <property type="entry name" value="EAL"/>
    <property type="match status" value="1"/>
</dbReference>
<dbReference type="PROSITE" id="PS50883">
    <property type="entry name" value="EAL"/>
    <property type="match status" value="1"/>
</dbReference>
<dbReference type="Gene3D" id="3.20.20.450">
    <property type="entry name" value="EAL domain"/>
    <property type="match status" value="1"/>
</dbReference>
<organism evidence="2 3">
    <name type="scientific">Sphingomonas cynarae</name>
    <dbReference type="NCBI Taxonomy" id="930197"/>
    <lineage>
        <taxon>Bacteria</taxon>
        <taxon>Pseudomonadati</taxon>
        <taxon>Pseudomonadota</taxon>
        <taxon>Alphaproteobacteria</taxon>
        <taxon>Sphingomonadales</taxon>
        <taxon>Sphingomonadaceae</taxon>
        <taxon>Sphingomonas</taxon>
    </lineage>
</organism>
<dbReference type="Pfam" id="PF00563">
    <property type="entry name" value="EAL"/>
    <property type="match status" value="1"/>
</dbReference>
<keyword evidence="3" id="KW-1185">Reference proteome</keyword>
<sequence>MIHSPITAADVALAEPLTIAPVDMAPAGMADACRGCRSGAPLNIAITMAFQPIVDIETGAVFAYEALVRGLDGRSAGEVLAGVDPDMIYKFDQACRVKAIELAGGLFDPAADTKLSINFMPNAVYEPNACIRASLAAARRVGFDPGRLMFEFTEDERMRDVAHVQRILAAYRTRGFTTAIDDVGAGYAGLGLLADLQPDMLKLDMALIRGIDASAARRTIVSGMVRIAEGLGIQCIAEGIETAAELRTLKAIGIRLCQGYALARPATATLPPITLPLFDDR</sequence>
<feature type="domain" description="EAL" evidence="1">
    <location>
        <begin position="29"/>
        <end position="279"/>
    </location>
</feature>
<evidence type="ECO:0000259" key="1">
    <source>
        <dbReference type="PROSITE" id="PS50883"/>
    </source>
</evidence>
<dbReference type="PANTHER" id="PTHR33121">
    <property type="entry name" value="CYCLIC DI-GMP PHOSPHODIESTERASE PDEF"/>
    <property type="match status" value="1"/>
</dbReference>
<dbReference type="InterPro" id="IPR050706">
    <property type="entry name" value="Cyclic-di-GMP_PDE-like"/>
</dbReference>
<dbReference type="SMART" id="SM00052">
    <property type="entry name" value="EAL"/>
    <property type="match status" value="1"/>
</dbReference>
<name>A0ABP7DG67_9SPHN</name>
<dbReference type="SUPFAM" id="SSF141868">
    <property type="entry name" value="EAL domain-like"/>
    <property type="match status" value="1"/>
</dbReference>
<dbReference type="PANTHER" id="PTHR33121:SF15">
    <property type="entry name" value="BLUE LIGHT- AND TEMPERATURE-REGULATED ANTIREPRESSOR BLUF"/>
    <property type="match status" value="1"/>
</dbReference>
<accession>A0ABP7DG67</accession>
<dbReference type="EMBL" id="BAABBF010000002">
    <property type="protein sequence ID" value="GAA3703882.1"/>
    <property type="molecule type" value="Genomic_DNA"/>
</dbReference>
<dbReference type="InterPro" id="IPR001633">
    <property type="entry name" value="EAL_dom"/>
</dbReference>
<gene>
    <name evidence="2" type="ORF">GCM10022268_11860</name>
</gene>
<reference evidence="3" key="1">
    <citation type="journal article" date="2019" name="Int. J. Syst. Evol. Microbiol.">
        <title>The Global Catalogue of Microorganisms (GCM) 10K type strain sequencing project: providing services to taxonomists for standard genome sequencing and annotation.</title>
        <authorList>
            <consortium name="The Broad Institute Genomics Platform"/>
            <consortium name="The Broad Institute Genome Sequencing Center for Infectious Disease"/>
            <person name="Wu L."/>
            <person name="Ma J."/>
        </authorList>
    </citation>
    <scope>NUCLEOTIDE SEQUENCE [LARGE SCALE GENOMIC DNA]</scope>
    <source>
        <strain evidence="3">JCM 17498</strain>
    </source>
</reference>
<comment type="caution">
    <text evidence="2">The sequence shown here is derived from an EMBL/GenBank/DDBJ whole genome shotgun (WGS) entry which is preliminary data.</text>
</comment>
<proteinExistence type="predicted"/>
<dbReference type="Proteomes" id="UP001500523">
    <property type="component" value="Unassembled WGS sequence"/>
</dbReference>
<protein>
    <submittedName>
        <fullName evidence="2">EAL domain-containing protein</fullName>
    </submittedName>
</protein>
<evidence type="ECO:0000313" key="3">
    <source>
        <dbReference type="Proteomes" id="UP001500523"/>
    </source>
</evidence>
<evidence type="ECO:0000313" key="2">
    <source>
        <dbReference type="EMBL" id="GAA3703882.1"/>
    </source>
</evidence>